<feature type="region of interest" description="Disordered" evidence="4">
    <location>
        <begin position="256"/>
        <end position="276"/>
    </location>
</feature>
<evidence type="ECO:0000256" key="4">
    <source>
        <dbReference type="SAM" id="MobiDB-lite"/>
    </source>
</evidence>
<dbReference type="InterPro" id="IPR046364">
    <property type="entry name" value="Exo70_C"/>
</dbReference>
<dbReference type="AlphaFoldDB" id="A0A5J5AVG8"/>
<dbReference type="GO" id="GO:0006887">
    <property type="term" value="P:exocytosis"/>
    <property type="evidence" value="ECO:0007669"/>
    <property type="project" value="UniProtKB-KW"/>
</dbReference>
<evidence type="ECO:0000256" key="1">
    <source>
        <dbReference type="ARBA" id="ARBA00006756"/>
    </source>
</evidence>
<sequence>MTEESIEKAETIITKWDTNGSSYTKFIYLFQENRREAEEFIKCVQDLRRAMHFLVSTNSSSNKLVLAQNLMQTAMKRLEREFYQILSANRQYLDPESVSSGSSRMSGLSRSRSNNSNKEDDVRSDDEAQMAGESISEAERLSELAMSDLKSIADCMISSGYGKECTKIYRIIRKSIIEEELYHLVKLQALNSLVKLGDSVRTILSEFESSIQKNSSKILIPGGGIHPLTKSVMDYISLLADCSGVLTDIVADSTSASQSPLPESYFDSPNADESPTSGVSVRLAWIILVLLCKLDSKAELYKDIALSYLFLANNLQFVVEKVRTTNVKYLLGDHWISKHEKKVKQYAANYEAMAWTTVFSSLPENSTAAMLSPETGEGMFQGISTWLSKRRTRKQTSWQVPDGKLRDEIKVSIAQKLVPAYQEFYDTYLVTPRGEENLEVLVRFSPDNLGNYLSDLFHGTAVSVSWSSLRSSSSHSRVSWCLP</sequence>
<evidence type="ECO:0000313" key="7">
    <source>
        <dbReference type="Proteomes" id="UP000325577"/>
    </source>
</evidence>
<dbReference type="Gene3D" id="1.20.1280.170">
    <property type="entry name" value="Exocyst complex component Exo70"/>
    <property type="match status" value="2"/>
</dbReference>
<dbReference type="Pfam" id="PF03081">
    <property type="entry name" value="Exo70_C"/>
    <property type="match status" value="1"/>
</dbReference>
<keyword evidence="7" id="KW-1185">Reference proteome</keyword>
<dbReference type="Pfam" id="PF20669">
    <property type="entry name" value="Exo70_N"/>
    <property type="match status" value="1"/>
</dbReference>
<reference evidence="6 7" key="1">
    <citation type="submission" date="2019-09" db="EMBL/GenBank/DDBJ databases">
        <title>A chromosome-level genome assembly of the Chinese tupelo Nyssa sinensis.</title>
        <authorList>
            <person name="Yang X."/>
            <person name="Kang M."/>
            <person name="Yang Y."/>
            <person name="Xiong H."/>
            <person name="Wang M."/>
            <person name="Zhang Z."/>
            <person name="Wang Z."/>
            <person name="Wu H."/>
            <person name="Ma T."/>
            <person name="Liu J."/>
            <person name="Xi Z."/>
        </authorList>
    </citation>
    <scope>NUCLEOTIDE SEQUENCE [LARGE SCALE GENOMIC DNA]</scope>
    <source>
        <strain evidence="6">J267</strain>
        <tissue evidence="6">Leaf</tissue>
    </source>
</reference>
<name>A0A5J5AVG8_9ASTE</name>
<organism evidence="6 7">
    <name type="scientific">Nyssa sinensis</name>
    <dbReference type="NCBI Taxonomy" id="561372"/>
    <lineage>
        <taxon>Eukaryota</taxon>
        <taxon>Viridiplantae</taxon>
        <taxon>Streptophyta</taxon>
        <taxon>Embryophyta</taxon>
        <taxon>Tracheophyta</taxon>
        <taxon>Spermatophyta</taxon>
        <taxon>Magnoliopsida</taxon>
        <taxon>eudicotyledons</taxon>
        <taxon>Gunneridae</taxon>
        <taxon>Pentapetalae</taxon>
        <taxon>asterids</taxon>
        <taxon>Cornales</taxon>
        <taxon>Nyssaceae</taxon>
        <taxon>Nyssa</taxon>
    </lineage>
</organism>
<dbReference type="SUPFAM" id="SSF74788">
    <property type="entry name" value="Cullin repeat-like"/>
    <property type="match status" value="1"/>
</dbReference>
<dbReference type="EMBL" id="CM018041">
    <property type="protein sequence ID" value="KAA8534280.1"/>
    <property type="molecule type" value="Genomic_DNA"/>
</dbReference>
<keyword evidence="2 3" id="KW-0813">Transport</keyword>
<dbReference type="InterPro" id="IPR016159">
    <property type="entry name" value="Cullin_repeat-like_dom_sf"/>
</dbReference>
<feature type="compositionally biased region" description="Low complexity" evidence="4">
    <location>
        <begin position="97"/>
        <end position="116"/>
    </location>
</feature>
<dbReference type="GO" id="GO:0005546">
    <property type="term" value="F:phosphatidylinositol-4,5-bisphosphate binding"/>
    <property type="evidence" value="ECO:0007669"/>
    <property type="project" value="InterPro"/>
</dbReference>
<evidence type="ECO:0000256" key="2">
    <source>
        <dbReference type="ARBA" id="ARBA00022448"/>
    </source>
</evidence>
<dbReference type="OrthoDB" id="1922221at2759"/>
<evidence type="ECO:0000259" key="5">
    <source>
        <dbReference type="Pfam" id="PF03081"/>
    </source>
</evidence>
<dbReference type="InterPro" id="IPR004140">
    <property type="entry name" value="Exo70"/>
</dbReference>
<dbReference type="Proteomes" id="UP000325577">
    <property type="component" value="Linkage Group LG18"/>
</dbReference>
<dbReference type="PANTHER" id="PTHR12542">
    <property type="entry name" value="EXOCYST COMPLEX PROTEIN EXO70"/>
    <property type="match status" value="1"/>
</dbReference>
<comment type="similarity">
    <text evidence="1 3">Belongs to the EXO70 family.</text>
</comment>
<dbReference type="PANTHER" id="PTHR12542:SF26">
    <property type="entry name" value="EXOCYST SUBUNIT EXO70 FAMILY PROTEIN"/>
    <property type="match status" value="1"/>
</dbReference>
<evidence type="ECO:0000313" key="6">
    <source>
        <dbReference type="EMBL" id="KAA8534280.1"/>
    </source>
</evidence>
<feature type="region of interest" description="Disordered" evidence="4">
    <location>
        <begin position="95"/>
        <end position="133"/>
    </location>
</feature>
<accession>A0A5J5AVG8</accession>
<feature type="domain" description="Exocyst complex subunit Exo70 C-terminal" evidence="5">
    <location>
        <begin position="183"/>
        <end position="455"/>
    </location>
</feature>
<comment type="function">
    <text evidence="3">Component of the exocyst complex.</text>
</comment>
<keyword evidence="3" id="KW-0268">Exocytosis</keyword>
<keyword evidence="3" id="KW-0653">Protein transport</keyword>
<dbReference type="GO" id="GO:0000145">
    <property type="term" value="C:exocyst"/>
    <property type="evidence" value="ECO:0007669"/>
    <property type="project" value="InterPro"/>
</dbReference>
<protein>
    <recommendedName>
        <fullName evidence="3">Exocyst subunit Exo70 family protein</fullName>
    </recommendedName>
</protein>
<evidence type="ECO:0000256" key="3">
    <source>
        <dbReference type="RuleBase" id="RU365026"/>
    </source>
</evidence>
<gene>
    <name evidence="6" type="ORF">F0562_031797</name>
</gene>
<proteinExistence type="inferred from homology"/>
<dbReference type="GO" id="GO:0015031">
    <property type="term" value="P:protein transport"/>
    <property type="evidence" value="ECO:0007669"/>
    <property type="project" value="UniProtKB-KW"/>
</dbReference>